<evidence type="ECO:0000256" key="6">
    <source>
        <dbReference type="SAM" id="MobiDB-lite"/>
    </source>
</evidence>
<proteinExistence type="predicted"/>
<feature type="compositionally biased region" description="Low complexity" evidence="6">
    <location>
        <begin position="240"/>
        <end position="258"/>
    </location>
</feature>
<dbReference type="Gene3D" id="1.10.1300.10">
    <property type="entry name" value="3'5'-cyclic nucleotide phosphodiesterase, catalytic domain"/>
    <property type="match status" value="1"/>
</dbReference>
<accession>A0A836B9H9</accession>
<keyword evidence="2" id="KW-0378">Hydrolase</keyword>
<dbReference type="InterPro" id="IPR003607">
    <property type="entry name" value="HD/PDEase_dom"/>
</dbReference>
<feature type="binding site" evidence="4">
    <location>
        <begin position="407"/>
        <end position="411"/>
    </location>
    <ligand>
        <name>AMP</name>
        <dbReference type="ChEBI" id="CHEBI:456215"/>
    </ligand>
</feature>
<comment type="caution">
    <text evidence="8">The sequence shown here is derived from an EMBL/GenBank/DDBJ whole genome shotgun (WGS) entry which is preliminary data.</text>
</comment>
<dbReference type="GO" id="GO:0007165">
    <property type="term" value="P:signal transduction"/>
    <property type="evidence" value="ECO:0007669"/>
    <property type="project" value="InterPro"/>
</dbReference>
<evidence type="ECO:0000256" key="4">
    <source>
        <dbReference type="PIRSR" id="PIRSR623088-2"/>
    </source>
</evidence>
<evidence type="ECO:0000256" key="5">
    <source>
        <dbReference type="PIRSR" id="PIRSR623088-3"/>
    </source>
</evidence>
<organism evidence="8 9">
    <name type="scientific">Chlamydomonas schloesseri</name>
    <dbReference type="NCBI Taxonomy" id="2026947"/>
    <lineage>
        <taxon>Eukaryota</taxon>
        <taxon>Viridiplantae</taxon>
        <taxon>Chlorophyta</taxon>
        <taxon>core chlorophytes</taxon>
        <taxon>Chlorophyceae</taxon>
        <taxon>CS clade</taxon>
        <taxon>Chlamydomonadales</taxon>
        <taxon>Chlamydomonadaceae</taxon>
        <taxon>Chlamydomonas</taxon>
    </lineage>
</organism>
<dbReference type="Pfam" id="PF00233">
    <property type="entry name" value="PDEase_I"/>
    <property type="match status" value="1"/>
</dbReference>
<feature type="active site" description="Proton donor" evidence="3">
    <location>
        <position position="407"/>
    </location>
</feature>
<dbReference type="PRINTS" id="PR00387">
    <property type="entry name" value="PDIESTERASE1"/>
</dbReference>
<evidence type="ECO:0000256" key="3">
    <source>
        <dbReference type="PIRSR" id="PIRSR623088-1"/>
    </source>
</evidence>
<dbReference type="CDD" id="cd00077">
    <property type="entry name" value="HDc"/>
    <property type="match status" value="1"/>
</dbReference>
<dbReference type="PROSITE" id="PS51845">
    <property type="entry name" value="PDEASE_I_2"/>
    <property type="match status" value="1"/>
</dbReference>
<dbReference type="OrthoDB" id="568146at2759"/>
<keyword evidence="9" id="KW-1185">Reference proteome</keyword>
<dbReference type="EMBL" id="JAEHOD010000008">
    <property type="protein sequence ID" value="KAG2451385.1"/>
    <property type="molecule type" value="Genomic_DNA"/>
</dbReference>
<evidence type="ECO:0000313" key="8">
    <source>
        <dbReference type="EMBL" id="KAG2451385.1"/>
    </source>
</evidence>
<feature type="domain" description="PDEase" evidence="7">
    <location>
        <begin position="332"/>
        <end position="703"/>
    </location>
</feature>
<dbReference type="InterPro" id="IPR036971">
    <property type="entry name" value="PDEase_catalytic_dom_sf"/>
</dbReference>
<dbReference type="AlphaFoldDB" id="A0A836B9H9"/>
<dbReference type="GO" id="GO:0004114">
    <property type="term" value="F:3',5'-cyclic-nucleotide phosphodiesterase activity"/>
    <property type="evidence" value="ECO:0007669"/>
    <property type="project" value="InterPro"/>
</dbReference>
<feature type="region of interest" description="Disordered" evidence="6">
    <location>
        <begin position="240"/>
        <end position="260"/>
    </location>
</feature>
<evidence type="ECO:0000256" key="1">
    <source>
        <dbReference type="ARBA" id="ARBA00022723"/>
    </source>
</evidence>
<dbReference type="InterPro" id="IPR002073">
    <property type="entry name" value="PDEase_catalytic_dom"/>
</dbReference>
<dbReference type="GO" id="GO:0046872">
    <property type="term" value="F:metal ion binding"/>
    <property type="evidence" value="ECO:0007669"/>
    <property type="project" value="UniProtKB-KW"/>
</dbReference>
<evidence type="ECO:0000259" key="7">
    <source>
        <dbReference type="PROSITE" id="PS51845"/>
    </source>
</evidence>
<protein>
    <recommendedName>
        <fullName evidence="7">PDEase domain-containing protein</fullName>
    </recommendedName>
</protein>
<feature type="binding site" evidence="5">
    <location>
        <position position="448"/>
    </location>
    <ligand>
        <name>Zn(2+)</name>
        <dbReference type="ChEBI" id="CHEBI:29105"/>
        <label>1</label>
    </ligand>
</feature>
<dbReference type="InterPro" id="IPR023088">
    <property type="entry name" value="PDEase"/>
</dbReference>
<feature type="binding site" evidence="5">
    <location>
        <position position="609"/>
    </location>
    <ligand>
        <name>Zn(2+)</name>
        <dbReference type="ChEBI" id="CHEBI:29105"/>
        <label>1</label>
    </ligand>
</feature>
<feature type="binding site" evidence="4">
    <location>
        <position position="449"/>
    </location>
    <ligand>
        <name>AMP</name>
        <dbReference type="ChEBI" id="CHEBI:456215"/>
    </ligand>
</feature>
<feature type="region of interest" description="Disordered" evidence="6">
    <location>
        <begin position="33"/>
        <end position="56"/>
    </location>
</feature>
<gene>
    <name evidence="8" type="ORF">HYH02_003986</name>
</gene>
<sequence>MKASSGCPLCPLKVPARDAPALEVFNHFCSPRHSRGNSGNVASSPARARRGSIDVPGGFGGVPVDDPLTPSSPWWTHIPPHREDDDLSTRSAPLGGLAGGVLSPRQSLCCGTATPAGGGAGGRSRLAVGGSSYHMQDQVMHDLLEARRLSRSKAGTPADLMLAMLSNMLLGLTPDLRDVELAREMLLKHADPYQPLNLDTQMREANLDADVVGSLMQQLGASGSAGGGVGQGQGQAAAQAAVAGSHGAQGDQSSGSGDEFLLPRLSSMTEVDSLRDALALLLGVGRLAPLALPSPLQSGCVAEGDEGLATASVDDSASDTDGGVALRPCQWVPPPVIDEVERALALADEWKYDTWHLAEVTKGHALSCLAFYLLHREGLVSQFRIEPTKLARLLRTIEQGYADNPYHNSTHAADVLQTFHVLLRGAGLTTHYLDRVGLLAAYFAAVVHDHGHPGLTADFLIATSDPLAVRYNDRSPLENHHGASFFSMLLQPDMNVLTHLAQHEKNAFRKQVIDLVMATDMKQHFTLLAQFNTAHRLSAYNKDVGPWALANTWRGHRPSHSGIECETTSGADEVGASNLSFTVHVATDPKPLDDTERTLTLQIVLKAADLGHLGEDVEVHQRWVRALEEEFFRQGAKEQALGLPISPLFDRTKQGVSKSQVGFYDFIALPLVHALASAFPGARPLLACYVTNYDHWRAVEKAVATAAAAAAVASTSADGGEQ</sequence>
<reference evidence="8" key="1">
    <citation type="journal article" date="2020" name="bioRxiv">
        <title>Comparative genomics of Chlamydomonas.</title>
        <authorList>
            <person name="Craig R.J."/>
            <person name="Hasan A.R."/>
            <person name="Ness R.W."/>
            <person name="Keightley P.D."/>
        </authorList>
    </citation>
    <scope>NUCLEOTIDE SEQUENCE</scope>
    <source>
        <strain evidence="8">CCAP 11/173</strain>
    </source>
</reference>
<feature type="binding site" evidence="4">
    <location>
        <position position="660"/>
    </location>
    <ligand>
        <name>AMP</name>
        <dbReference type="ChEBI" id="CHEBI:456215"/>
    </ligand>
</feature>
<feature type="binding site" evidence="5">
    <location>
        <position position="449"/>
    </location>
    <ligand>
        <name>Zn(2+)</name>
        <dbReference type="ChEBI" id="CHEBI:29105"/>
        <label>1</label>
    </ligand>
</feature>
<dbReference type="SUPFAM" id="SSF109604">
    <property type="entry name" value="HD-domain/PDEase-like"/>
    <property type="match status" value="1"/>
</dbReference>
<feature type="binding site" evidence="5">
    <location>
        <position position="449"/>
    </location>
    <ligand>
        <name>Zn(2+)</name>
        <dbReference type="ChEBI" id="CHEBI:29105"/>
        <label>2</label>
    </ligand>
</feature>
<dbReference type="Proteomes" id="UP000613740">
    <property type="component" value="Unassembled WGS sequence"/>
</dbReference>
<evidence type="ECO:0000256" key="2">
    <source>
        <dbReference type="ARBA" id="ARBA00022801"/>
    </source>
</evidence>
<keyword evidence="1 5" id="KW-0479">Metal-binding</keyword>
<evidence type="ECO:0000313" key="9">
    <source>
        <dbReference type="Proteomes" id="UP000613740"/>
    </source>
</evidence>
<name>A0A836B9H9_9CHLO</name>
<feature type="binding site" evidence="5">
    <location>
        <position position="411"/>
    </location>
    <ligand>
        <name>Zn(2+)</name>
        <dbReference type="ChEBI" id="CHEBI:29105"/>
        <label>1</label>
    </ligand>
</feature>
<dbReference type="PANTHER" id="PTHR11347">
    <property type="entry name" value="CYCLIC NUCLEOTIDE PHOSPHODIESTERASE"/>
    <property type="match status" value="1"/>
</dbReference>
<feature type="binding site" evidence="4">
    <location>
        <position position="609"/>
    </location>
    <ligand>
        <name>AMP</name>
        <dbReference type="ChEBI" id="CHEBI:456215"/>
    </ligand>
</feature>